<keyword evidence="2" id="KW-1185">Reference proteome</keyword>
<reference evidence="1 2" key="1">
    <citation type="submission" date="2019-05" db="EMBL/GenBank/DDBJ databases">
        <title>Mikania micrantha, genome provides insights into the molecular mechanism of rapid growth.</title>
        <authorList>
            <person name="Liu B."/>
        </authorList>
    </citation>
    <scope>NUCLEOTIDE SEQUENCE [LARGE SCALE GENOMIC DNA]</scope>
    <source>
        <strain evidence="1">NLD-2019</strain>
        <tissue evidence="1">Leaf</tissue>
    </source>
</reference>
<evidence type="ECO:0000313" key="2">
    <source>
        <dbReference type="Proteomes" id="UP000326396"/>
    </source>
</evidence>
<name>A0A5N6PYP8_9ASTR</name>
<organism evidence="1 2">
    <name type="scientific">Mikania micrantha</name>
    <name type="common">bitter vine</name>
    <dbReference type="NCBI Taxonomy" id="192012"/>
    <lineage>
        <taxon>Eukaryota</taxon>
        <taxon>Viridiplantae</taxon>
        <taxon>Streptophyta</taxon>
        <taxon>Embryophyta</taxon>
        <taxon>Tracheophyta</taxon>
        <taxon>Spermatophyta</taxon>
        <taxon>Magnoliopsida</taxon>
        <taxon>eudicotyledons</taxon>
        <taxon>Gunneridae</taxon>
        <taxon>Pentapetalae</taxon>
        <taxon>asterids</taxon>
        <taxon>campanulids</taxon>
        <taxon>Asterales</taxon>
        <taxon>Asteraceae</taxon>
        <taxon>Asteroideae</taxon>
        <taxon>Heliantheae alliance</taxon>
        <taxon>Eupatorieae</taxon>
        <taxon>Mikania</taxon>
    </lineage>
</organism>
<dbReference type="Proteomes" id="UP000326396">
    <property type="component" value="Linkage Group LG1"/>
</dbReference>
<comment type="caution">
    <text evidence="1">The sequence shown here is derived from an EMBL/GenBank/DDBJ whole genome shotgun (WGS) entry which is preliminary data.</text>
</comment>
<accession>A0A5N6PYP8</accession>
<dbReference type="AlphaFoldDB" id="A0A5N6PYP8"/>
<evidence type="ECO:0000313" key="1">
    <source>
        <dbReference type="EMBL" id="KAD7477499.1"/>
    </source>
</evidence>
<proteinExistence type="predicted"/>
<sequence>MRYRKPSNLAFIHHCLECTLTVELPRMLQELIVNDASSFWSSCDPSPSREDGGDSGAKLQQWLPSMSSSLNPQPKLQLWCQWRFFECFRGVCRCSGTDKLEWWRLETIIMSVVGLQ</sequence>
<protein>
    <submittedName>
        <fullName evidence="1">Uncharacterized protein</fullName>
    </submittedName>
</protein>
<dbReference type="EMBL" id="SZYD01000001">
    <property type="protein sequence ID" value="KAD7477499.1"/>
    <property type="molecule type" value="Genomic_DNA"/>
</dbReference>
<gene>
    <name evidence="1" type="ORF">E3N88_00635</name>
</gene>